<gene>
    <name evidence="1" type="ORF">LMG27174_07296</name>
</gene>
<name>A0A6J5CUS4_9BURK</name>
<accession>A0A6J5CUS4</accession>
<sequence length="52" mass="5936">MLRKGCRRQVECGRRIHQARAVDVRGRAGPLRNLMDALHMCEWQYSAAGIVV</sequence>
<dbReference type="EMBL" id="CADIJZ010000091">
    <property type="protein sequence ID" value="CAB3745127.1"/>
    <property type="molecule type" value="Genomic_DNA"/>
</dbReference>
<evidence type="ECO:0000313" key="1">
    <source>
        <dbReference type="EMBL" id="CAB3745127.1"/>
    </source>
</evidence>
<reference evidence="1 2" key="1">
    <citation type="submission" date="2020-04" db="EMBL/GenBank/DDBJ databases">
        <authorList>
            <person name="De Canck E."/>
        </authorList>
    </citation>
    <scope>NUCLEOTIDE SEQUENCE [LARGE SCALE GENOMIC DNA]</scope>
    <source>
        <strain evidence="1 2">LMG 27174</strain>
    </source>
</reference>
<dbReference type="Proteomes" id="UP000494205">
    <property type="component" value="Unassembled WGS sequence"/>
</dbReference>
<evidence type="ECO:0000313" key="2">
    <source>
        <dbReference type="Proteomes" id="UP000494205"/>
    </source>
</evidence>
<protein>
    <submittedName>
        <fullName evidence="1">Uncharacterized protein</fullName>
    </submittedName>
</protein>
<proteinExistence type="predicted"/>
<organism evidence="1 2">
    <name type="scientific">Paraburkholderia rhynchosiae</name>
    <dbReference type="NCBI Taxonomy" id="487049"/>
    <lineage>
        <taxon>Bacteria</taxon>
        <taxon>Pseudomonadati</taxon>
        <taxon>Pseudomonadota</taxon>
        <taxon>Betaproteobacteria</taxon>
        <taxon>Burkholderiales</taxon>
        <taxon>Burkholderiaceae</taxon>
        <taxon>Paraburkholderia</taxon>
    </lineage>
</organism>
<dbReference type="AlphaFoldDB" id="A0A6J5CUS4"/>